<name>A0A0G4MGG0_VERLO</name>
<dbReference type="GO" id="GO:0006412">
    <property type="term" value="P:translation"/>
    <property type="evidence" value="ECO:0007669"/>
    <property type="project" value="InterPro"/>
</dbReference>
<evidence type="ECO:0000313" key="6">
    <source>
        <dbReference type="EMBL" id="CRK33353.1"/>
    </source>
</evidence>
<keyword evidence="2" id="KW-0689">Ribosomal protein</keyword>
<feature type="region of interest" description="Disordered" evidence="4">
    <location>
        <begin position="133"/>
        <end position="153"/>
    </location>
</feature>
<dbReference type="GO" id="GO:0015934">
    <property type="term" value="C:large ribosomal subunit"/>
    <property type="evidence" value="ECO:0007669"/>
    <property type="project" value="InterPro"/>
</dbReference>
<keyword evidence="3" id="KW-0687">Ribonucleoprotein</keyword>
<feature type="domain" description="KOW" evidence="5">
    <location>
        <begin position="568"/>
        <end position="595"/>
    </location>
</feature>
<evidence type="ECO:0000259" key="5">
    <source>
        <dbReference type="SMART" id="SM00739"/>
    </source>
</evidence>
<evidence type="ECO:0000256" key="1">
    <source>
        <dbReference type="ARBA" id="ARBA00010618"/>
    </source>
</evidence>
<dbReference type="AlphaFoldDB" id="A0A0G4MGG0"/>
<protein>
    <recommendedName>
        <fullName evidence="5">KOW domain-containing protein</fullName>
    </recommendedName>
</protein>
<reference evidence="6 7" key="1">
    <citation type="submission" date="2015-05" db="EMBL/GenBank/DDBJ databases">
        <authorList>
            <person name="Wang D.B."/>
            <person name="Wang M."/>
        </authorList>
    </citation>
    <scope>NUCLEOTIDE SEQUENCE [LARGE SCALE GENOMIC DNA]</scope>
    <source>
        <strain evidence="6">VL1</strain>
    </source>
</reference>
<dbReference type="EMBL" id="CVQH01022527">
    <property type="protein sequence ID" value="CRK33353.1"/>
    <property type="molecule type" value="Genomic_DNA"/>
</dbReference>
<dbReference type="Pfam" id="PF16906">
    <property type="entry name" value="Ribosomal_L26"/>
    <property type="match status" value="1"/>
</dbReference>
<dbReference type="PROSITE" id="PS01108">
    <property type="entry name" value="RIBOSOMAL_L24"/>
    <property type="match status" value="1"/>
</dbReference>
<dbReference type="Proteomes" id="UP000044602">
    <property type="component" value="Unassembled WGS sequence"/>
</dbReference>
<dbReference type="InterPro" id="IPR014722">
    <property type="entry name" value="Rib_uL2_dom2"/>
</dbReference>
<evidence type="ECO:0000256" key="4">
    <source>
        <dbReference type="SAM" id="MobiDB-lite"/>
    </source>
</evidence>
<evidence type="ECO:0000313" key="7">
    <source>
        <dbReference type="Proteomes" id="UP000044602"/>
    </source>
</evidence>
<comment type="similarity">
    <text evidence="1">Belongs to the universal ribosomal protein uL24 family.</text>
</comment>
<dbReference type="InterPro" id="IPR008991">
    <property type="entry name" value="Translation_prot_SH3-like_sf"/>
</dbReference>
<dbReference type="NCBIfam" id="TIGR01080">
    <property type="entry name" value="rplX_A_E"/>
    <property type="match status" value="1"/>
</dbReference>
<dbReference type="GO" id="GO:0003723">
    <property type="term" value="F:RNA binding"/>
    <property type="evidence" value="ECO:0007669"/>
    <property type="project" value="InterPro"/>
</dbReference>
<proteinExistence type="inferred from homology"/>
<dbReference type="FunFam" id="2.30.30.30:FF:000009">
    <property type="entry name" value="60S ribosomal protein L26"/>
    <property type="match status" value="1"/>
</dbReference>
<dbReference type="InterPro" id="IPR005756">
    <property type="entry name" value="Ribosomal_uL24_euk/arc"/>
</dbReference>
<feature type="compositionally biased region" description="Basic and acidic residues" evidence="4">
    <location>
        <begin position="142"/>
        <end position="153"/>
    </location>
</feature>
<accession>A0A0G4MGG0</accession>
<sequence>MPRARDPPSSDIDVRHVPVVARHDKLFKDPPEPVVVLPRRHGRPQAARRRHPRRVKLLAHGEAADVVLEAEHARAAERRQVEDLVEREGLGGGGPVHDLARVGRNDGLAHDGEHLRRPAAAAVGAEADLDAAPQQVAHGRHHEPAADRHVGDRAVGDAAPERQQPLLVVVGHDGAVREDRPRAQQPEVLVEVRLAACREVREQGARGVDLLLGLVKVRLHGERRVGAHHVAEARQQLGRAADGEARRQHGPDEGVLGVAAAGQGADVGDAVARLLQRHGGARLGEVGWGVAVHVALADECALALFDANVGEDARRFGVARAVVGGRRDALAQKVGDGILVGGARVGGIGEPRLEGKRHLVEPVEDVQPLADAAHGPLRCVVVRVDEAGDQELTGSQVVDSGALGHGRCRRVIGLALLEGRDGSAGINDEGCILEYLQLFEVTRVYDGAVKDQRRHGGGHDEANFINFLKRVKVDTVPTEMTFGVTRDRGLFEWAGTSLDAVFCQRKNLFAPRMWRMIFDILTVPPVLHSSRRKSRAAHFSAPSSDRRTIMSAPLSKELREKYNARSIPIRKDDEVTIVRGANKGREGKVTAVYRLKYVIHIERVTREKTSGQSVPIGIHPSKVVVNKLKLDKDRESILERIKRGREASAKGKADA</sequence>
<gene>
    <name evidence="6" type="ORF">BN1708_001041</name>
</gene>
<dbReference type="SUPFAM" id="SSF50104">
    <property type="entry name" value="Translation proteins SH3-like domain"/>
    <property type="match status" value="1"/>
</dbReference>
<evidence type="ECO:0000256" key="3">
    <source>
        <dbReference type="ARBA" id="ARBA00023274"/>
    </source>
</evidence>
<dbReference type="STRING" id="100787.A0A0G4MGG0"/>
<dbReference type="Gene3D" id="2.30.30.30">
    <property type="match status" value="1"/>
</dbReference>
<dbReference type="SMART" id="SM00739">
    <property type="entry name" value="KOW"/>
    <property type="match status" value="1"/>
</dbReference>
<dbReference type="InterPro" id="IPR041988">
    <property type="entry name" value="Ribosomal_uL24_KOW"/>
</dbReference>
<dbReference type="Pfam" id="PF00467">
    <property type="entry name" value="KOW"/>
    <property type="match status" value="1"/>
</dbReference>
<dbReference type="PANTHER" id="PTHR11143">
    <property type="entry name" value="60S RIBOSOMAL PROTEIN L26 FAMILY MEMBER"/>
    <property type="match status" value="1"/>
</dbReference>
<organism evidence="6 7">
    <name type="scientific">Verticillium longisporum</name>
    <name type="common">Verticillium dahliae var. longisporum</name>
    <dbReference type="NCBI Taxonomy" id="100787"/>
    <lineage>
        <taxon>Eukaryota</taxon>
        <taxon>Fungi</taxon>
        <taxon>Dikarya</taxon>
        <taxon>Ascomycota</taxon>
        <taxon>Pezizomycotina</taxon>
        <taxon>Sordariomycetes</taxon>
        <taxon>Hypocreomycetidae</taxon>
        <taxon>Glomerellales</taxon>
        <taxon>Plectosphaerellaceae</taxon>
        <taxon>Verticillium</taxon>
    </lineage>
</organism>
<dbReference type="CDD" id="cd06089">
    <property type="entry name" value="KOW_RPL26"/>
    <property type="match status" value="1"/>
</dbReference>
<dbReference type="InterPro" id="IPR005824">
    <property type="entry name" value="KOW"/>
</dbReference>
<dbReference type="InterPro" id="IPR005825">
    <property type="entry name" value="Ribosomal_uL24_CS"/>
</dbReference>
<keyword evidence="7" id="KW-1185">Reference proteome</keyword>
<dbReference type="GO" id="GO:0003735">
    <property type="term" value="F:structural constituent of ribosome"/>
    <property type="evidence" value="ECO:0007669"/>
    <property type="project" value="InterPro"/>
</dbReference>
<evidence type="ECO:0000256" key="2">
    <source>
        <dbReference type="ARBA" id="ARBA00022980"/>
    </source>
</evidence>